<gene>
    <name evidence="2" type="ORF">COX37_00675</name>
</gene>
<evidence type="ECO:0000256" key="1">
    <source>
        <dbReference type="SAM" id="Phobius"/>
    </source>
</evidence>
<protein>
    <recommendedName>
        <fullName evidence="4">Copper amine oxidase-like N-terminal domain-containing protein</fullName>
    </recommendedName>
</protein>
<keyword evidence="1" id="KW-0812">Transmembrane</keyword>
<comment type="caution">
    <text evidence="2">The sequence shown here is derived from an EMBL/GenBank/DDBJ whole genome shotgun (WGS) entry which is preliminary data.</text>
</comment>
<accession>A0A2G9YUY6</accession>
<keyword evidence="1" id="KW-1133">Transmembrane helix</keyword>
<dbReference type="Pfam" id="PF09826">
    <property type="entry name" value="Beta_propel"/>
    <property type="match status" value="1"/>
</dbReference>
<evidence type="ECO:0000313" key="3">
    <source>
        <dbReference type="Proteomes" id="UP000229976"/>
    </source>
</evidence>
<organism evidence="2 3">
    <name type="scientific">Candidatus Nealsonbacteria bacterium CG23_combo_of_CG06-09_8_20_14_all_39_17</name>
    <dbReference type="NCBI Taxonomy" id="1974722"/>
    <lineage>
        <taxon>Bacteria</taxon>
        <taxon>Candidatus Nealsoniibacteriota</taxon>
    </lineage>
</organism>
<dbReference type="AlphaFoldDB" id="A0A2G9YUY6"/>
<dbReference type="PIRSF" id="PIRSF006425">
    <property type="entry name" value="UCP006425_WD40"/>
    <property type="match status" value="1"/>
</dbReference>
<dbReference type="InterPro" id="IPR019198">
    <property type="entry name" value="Beta_propeller_containing"/>
</dbReference>
<name>A0A2G9YUY6_9BACT</name>
<dbReference type="InterPro" id="IPR014441">
    <property type="entry name" value="UCP006425_b-propeller"/>
</dbReference>
<keyword evidence="1" id="KW-0472">Membrane</keyword>
<evidence type="ECO:0008006" key="4">
    <source>
        <dbReference type="Google" id="ProtNLM"/>
    </source>
</evidence>
<dbReference type="Proteomes" id="UP000229976">
    <property type="component" value="Unassembled WGS sequence"/>
</dbReference>
<reference evidence="2 3" key="1">
    <citation type="submission" date="2017-09" db="EMBL/GenBank/DDBJ databases">
        <title>Depth-based differentiation of microbial function through sediment-hosted aquifers and enrichment of novel symbionts in the deep terrestrial subsurface.</title>
        <authorList>
            <person name="Probst A.J."/>
            <person name="Ladd B."/>
            <person name="Jarett J.K."/>
            <person name="Geller-Mcgrath D.E."/>
            <person name="Sieber C.M."/>
            <person name="Emerson J.B."/>
            <person name="Anantharaman K."/>
            <person name="Thomas B.C."/>
            <person name="Malmstrom R."/>
            <person name="Stieglmeier M."/>
            <person name="Klingl A."/>
            <person name="Woyke T."/>
            <person name="Ryan C.M."/>
            <person name="Banfield J.F."/>
        </authorList>
    </citation>
    <scope>NUCLEOTIDE SEQUENCE [LARGE SCALE GENOMIC DNA]</scope>
    <source>
        <strain evidence="2">CG23_combo_of_CG06-09_8_20_14_all_39_17</strain>
    </source>
</reference>
<feature type="transmembrane region" description="Helical" evidence="1">
    <location>
        <begin position="7"/>
        <end position="26"/>
    </location>
</feature>
<dbReference type="EMBL" id="PCRO01000009">
    <property type="protein sequence ID" value="PIP23065.1"/>
    <property type="molecule type" value="Genomic_DNA"/>
</dbReference>
<proteinExistence type="predicted"/>
<evidence type="ECO:0000313" key="2">
    <source>
        <dbReference type="EMBL" id="PIP23065.1"/>
    </source>
</evidence>
<sequence length="670" mass="75344">MKNADSGLVISIILILTAAVLGYALWVADSLRYYLEGYSFTPMFEHGTGTAKIEGVKKFLSEEEFKNYLKNASEYSYYGAGSFSDRRTLMKEGMTIASPMANEVTGATGGSAQGRFSETNVQVAGIDEPDIVKTDGKEIYFSREGYYYWDQFDFETTRMIMPPQRNGGTSLIKAFPPADLALDVKIDKNGQLLLNKNVLVIFNGEKIYGYNVSDPKNPKEKWNVELDEQNYVIGARLYNGKIYLTTKERVDYDHPCLLEPLAVNGKPLAINCLNIYHPVTDMPADVIFTAFVINPESGNVEKNVAFVGSSESSVFYMSESAIYITYPFYQDLVKFTYNFFNEKGKDLIPASTLNKIKNLISYDISPTSKMTELGIITDKFLNSLDNDERLKIENEFQNRMADYYKTNIRELQGTGLVKIGLDKFEVSANGNVPGTLLNQFSLDEYKGNLRVATTIGEGYFGMFNGISGGRKTVNDVYVLDKNLNITGSVKDLGIQEKIYSVRFLEDKGYVVTFRETDPFYVLDLSVPNKPELVGELKIPGYSAYLHPITEDKILGIGKEGSQVKISLFDVANPKTPTEKSKYVLNEYWSEILNNHHAFLMDAKHEVFFLPGSQGGYIFSYKGDQLKLVKAVSNISAKRAIYINDYLYIIGDSQIIILNENDWAKVNKLDL</sequence>